<feature type="domain" description="HAT C-terminal dimerisation" evidence="2">
    <location>
        <begin position="250"/>
        <end position="309"/>
    </location>
</feature>
<sequence length="867" mass="97191">HRLNLVLVGVCKGLPSVRNFFGILEDLSVFFHATTRHKVFVSVQKKSYPGSAPLEIDKPNDTRWLSRGGAVSKVLRRYDAVLQALENISEEANRSEDRTMAPDCTTKWGARSSSYYSSPGGKSKMVSFKEQRAFKDVVRLANDMATKNRVEQWMGGERGRDREGGVDSFEANVWTPTIQKIIDELDQRFAQGGLAVSMLIEQTVLLEVDPVELSGIAKKFGVVNLDPVEAQQAQYFLRLCQLPKMEEERKIIDLLQAEGIKVFTSYCRLLRGMASLPVTSCGTERFFSTVGRVKNRLRSTMTTERLESLSLLCSDVITESDYEDVLSKFRSMKQRRLSQKKWWNAHELGDFNKGRIPISSKDDEHLSFLKEEFIPKMTRWKEEKSERRFPEQTLDALILTAKSTVACTQFLLDSGYLYVVTRKFSSDCIEQLFSGVRAGGGCDDKSNALHVARYMEKILRLGILTIRASGNTGGNISMSEMRESGSLGPLPQRKFIPDPFLTADLQALMRYFPEPTDHLPTDDVSVTLSSAMIGGFLARAIMERTENCKQFFEIFSETAADRGTGIRRLVSACDRVGKGFAYPSDKLVCLVMHTTAFVKHYIMSIRESSIVSGILTIRASGNTGGNISMSEMRESGSLVPLPQRKFIPDPFLTADLQALMRDFPEPTDHLPTDDVSLTLSSAMIGGFLARAIMERTENCKQCFEIFSETAADRGTGIRRLSQLVTEVVSVYDLPFGRTNNGCEGFNNSLGEAFQRRVQPMDRFIDVHANRPKVFRRLLRRVRHLVPHQQVETMEPDVENDEAMEPFLEEDPAEEPPAAQDRDPAEDQSEGVETQCGICQDAIAEIAIYPCRHVTLCGSCGGNLAMRA</sequence>
<reference evidence="3" key="1">
    <citation type="submission" date="2020-11" db="EMBL/GenBank/DDBJ databases">
        <authorList>
            <person name="Tran Van P."/>
        </authorList>
    </citation>
    <scope>NUCLEOTIDE SEQUENCE</scope>
</reference>
<dbReference type="AlphaFoldDB" id="A0A7R8WKV6"/>
<evidence type="ECO:0000313" key="3">
    <source>
        <dbReference type="EMBL" id="CAD7232814.1"/>
    </source>
</evidence>
<protein>
    <recommendedName>
        <fullName evidence="2">HAT C-terminal dimerisation domain-containing protein</fullName>
    </recommendedName>
</protein>
<dbReference type="Gene3D" id="3.30.40.10">
    <property type="entry name" value="Zinc/RING finger domain, C3HC4 (zinc finger)"/>
    <property type="match status" value="1"/>
</dbReference>
<organism evidence="3">
    <name type="scientific">Cyprideis torosa</name>
    <dbReference type="NCBI Taxonomy" id="163714"/>
    <lineage>
        <taxon>Eukaryota</taxon>
        <taxon>Metazoa</taxon>
        <taxon>Ecdysozoa</taxon>
        <taxon>Arthropoda</taxon>
        <taxon>Crustacea</taxon>
        <taxon>Oligostraca</taxon>
        <taxon>Ostracoda</taxon>
        <taxon>Podocopa</taxon>
        <taxon>Podocopida</taxon>
        <taxon>Cytherocopina</taxon>
        <taxon>Cytheroidea</taxon>
        <taxon>Cytherideidae</taxon>
        <taxon>Cyprideis</taxon>
    </lineage>
</organism>
<gene>
    <name evidence="3" type="ORF">CTOB1V02_LOCUS10641</name>
</gene>
<dbReference type="PANTHER" id="PTHR46289:SF14">
    <property type="entry name" value="DUF4371 DOMAIN-CONTAINING PROTEIN"/>
    <property type="match status" value="1"/>
</dbReference>
<dbReference type="Pfam" id="PF05699">
    <property type="entry name" value="Dimer_Tnp_hAT"/>
    <property type="match status" value="1"/>
</dbReference>
<feature type="region of interest" description="Disordered" evidence="1">
    <location>
        <begin position="808"/>
        <end position="828"/>
    </location>
</feature>
<name>A0A7R8WKV6_9CRUS</name>
<dbReference type="InterPro" id="IPR013083">
    <property type="entry name" value="Znf_RING/FYVE/PHD"/>
</dbReference>
<evidence type="ECO:0000256" key="1">
    <source>
        <dbReference type="SAM" id="MobiDB-lite"/>
    </source>
</evidence>
<proteinExistence type="predicted"/>
<feature type="non-terminal residue" evidence="3">
    <location>
        <position position="867"/>
    </location>
</feature>
<dbReference type="GO" id="GO:0046983">
    <property type="term" value="F:protein dimerization activity"/>
    <property type="evidence" value="ECO:0007669"/>
    <property type="project" value="InterPro"/>
</dbReference>
<dbReference type="InterPro" id="IPR052958">
    <property type="entry name" value="IFN-induced_PKR_regulator"/>
</dbReference>
<dbReference type="InterPro" id="IPR008906">
    <property type="entry name" value="HATC_C_dom"/>
</dbReference>
<evidence type="ECO:0000259" key="2">
    <source>
        <dbReference type="Pfam" id="PF05699"/>
    </source>
</evidence>
<dbReference type="Pfam" id="PF13920">
    <property type="entry name" value="zf-C3HC4_3"/>
    <property type="match status" value="1"/>
</dbReference>
<dbReference type="EMBL" id="OB665190">
    <property type="protein sequence ID" value="CAD7232814.1"/>
    <property type="molecule type" value="Genomic_DNA"/>
</dbReference>
<dbReference type="PANTHER" id="PTHR46289">
    <property type="entry name" value="52 KDA REPRESSOR OF THE INHIBITOR OF THE PROTEIN KINASE-LIKE PROTEIN-RELATED"/>
    <property type="match status" value="1"/>
</dbReference>
<feature type="non-terminal residue" evidence="3">
    <location>
        <position position="1"/>
    </location>
</feature>
<accession>A0A7R8WKV6</accession>
<dbReference type="OrthoDB" id="6509703at2759"/>